<keyword evidence="4 11" id="KW-0547">Nucleotide-binding</keyword>
<dbReference type="InterPro" id="IPR014729">
    <property type="entry name" value="Rossmann-like_a/b/a_fold"/>
</dbReference>
<organism evidence="12 13">
    <name type="scientific">Chitinasiproducens palmae</name>
    <dbReference type="NCBI Taxonomy" id="1770053"/>
    <lineage>
        <taxon>Bacteria</taxon>
        <taxon>Pseudomonadati</taxon>
        <taxon>Pseudomonadota</taxon>
        <taxon>Betaproteobacteria</taxon>
        <taxon>Burkholderiales</taxon>
        <taxon>Burkholderiaceae</taxon>
        <taxon>Chitinasiproducens</taxon>
    </lineage>
</organism>
<keyword evidence="5 11" id="KW-0671">Queuosine biosynthesis</keyword>
<dbReference type="Pfam" id="PF06508">
    <property type="entry name" value="QueC"/>
    <property type="match status" value="1"/>
</dbReference>
<comment type="pathway">
    <text evidence="1 11">Purine metabolism; 7-cyano-7-deazaguanine biosynthesis.</text>
</comment>
<evidence type="ECO:0000313" key="12">
    <source>
        <dbReference type="EMBL" id="SDV50276.1"/>
    </source>
</evidence>
<comment type="similarity">
    <text evidence="8 11">Belongs to the QueC family.</text>
</comment>
<feature type="binding site" evidence="11">
    <location>
        <position position="311"/>
    </location>
    <ligand>
        <name>Zn(2+)</name>
        <dbReference type="ChEBI" id="CHEBI:29105"/>
    </ligand>
</feature>
<dbReference type="GO" id="GO:0008270">
    <property type="term" value="F:zinc ion binding"/>
    <property type="evidence" value="ECO:0007669"/>
    <property type="project" value="UniProtKB-UniRule"/>
</dbReference>
<evidence type="ECO:0000256" key="7">
    <source>
        <dbReference type="ARBA" id="ARBA00022840"/>
    </source>
</evidence>
<feature type="binding site" evidence="11">
    <location>
        <position position="308"/>
    </location>
    <ligand>
        <name>Zn(2+)</name>
        <dbReference type="ChEBI" id="CHEBI:29105"/>
    </ligand>
</feature>
<accession>A0A1H2PU14</accession>
<feature type="binding site" evidence="11">
    <location>
        <begin position="102"/>
        <end position="112"/>
    </location>
    <ligand>
        <name>ATP</name>
        <dbReference type="ChEBI" id="CHEBI:30616"/>
    </ligand>
</feature>
<dbReference type="Gene3D" id="3.40.50.620">
    <property type="entry name" value="HUPs"/>
    <property type="match status" value="1"/>
</dbReference>
<reference evidence="13" key="1">
    <citation type="submission" date="2016-09" db="EMBL/GenBank/DDBJ databases">
        <authorList>
            <person name="Varghese N."/>
            <person name="Submissions S."/>
        </authorList>
    </citation>
    <scope>NUCLEOTIDE SEQUENCE [LARGE SCALE GENOMIC DNA]</scope>
    <source>
        <strain evidence="13">JS23</strain>
    </source>
</reference>
<dbReference type="InterPro" id="IPR018317">
    <property type="entry name" value="QueC"/>
</dbReference>
<feature type="binding site" evidence="11">
    <location>
        <position position="305"/>
    </location>
    <ligand>
        <name>Zn(2+)</name>
        <dbReference type="ChEBI" id="CHEBI:29105"/>
    </ligand>
</feature>
<keyword evidence="3 11" id="KW-0479">Metal-binding</keyword>
<dbReference type="HAMAP" id="MF_01633">
    <property type="entry name" value="QueC"/>
    <property type="match status" value="1"/>
</dbReference>
<dbReference type="NCBIfam" id="TIGR00364">
    <property type="entry name" value="7-cyano-7-deazaguanine synthase QueC"/>
    <property type="match status" value="1"/>
</dbReference>
<keyword evidence="6 11" id="KW-0862">Zinc</keyword>
<dbReference type="STRING" id="1770053.SAMN05216551_11151"/>
<evidence type="ECO:0000313" key="13">
    <source>
        <dbReference type="Proteomes" id="UP000243719"/>
    </source>
</evidence>
<evidence type="ECO:0000256" key="6">
    <source>
        <dbReference type="ARBA" id="ARBA00022833"/>
    </source>
</evidence>
<evidence type="ECO:0000256" key="1">
    <source>
        <dbReference type="ARBA" id="ARBA00005061"/>
    </source>
</evidence>
<dbReference type="GO" id="GO:0016879">
    <property type="term" value="F:ligase activity, forming carbon-nitrogen bonds"/>
    <property type="evidence" value="ECO:0007669"/>
    <property type="project" value="UniProtKB-UniRule"/>
</dbReference>
<dbReference type="Proteomes" id="UP000243719">
    <property type="component" value="Unassembled WGS sequence"/>
</dbReference>
<evidence type="ECO:0000256" key="9">
    <source>
        <dbReference type="ARBA" id="ARBA00039149"/>
    </source>
</evidence>
<evidence type="ECO:0000256" key="3">
    <source>
        <dbReference type="ARBA" id="ARBA00022723"/>
    </source>
</evidence>
<proteinExistence type="inferred from homology"/>
<evidence type="ECO:0000256" key="2">
    <source>
        <dbReference type="ARBA" id="ARBA00022598"/>
    </source>
</evidence>
<name>A0A1H2PU14_9BURK</name>
<dbReference type="UniPathway" id="UPA00391"/>
<dbReference type="PANTHER" id="PTHR42914">
    <property type="entry name" value="7-CYANO-7-DEAZAGUANINE SYNTHASE"/>
    <property type="match status" value="1"/>
</dbReference>
<comment type="function">
    <text evidence="11">Catalyzes the ATP-dependent conversion of 7-carboxy-7-deazaguanine (CDG) to 7-cyano-7-deazaguanine (preQ(0)).</text>
</comment>
<dbReference type="GO" id="GO:0008616">
    <property type="term" value="P:tRNA queuosine(34) biosynthetic process"/>
    <property type="evidence" value="ECO:0007669"/>
    <property type="project" value="UniProtKB-UniRule"/>
</dbReference>
<comment type="catalytic activity">
    <reaction evidence="10 11">
        <text>7-carboxy-7-carbaguanine + NH4(+) + 2 ATP = 7-cyano-7-carbaguanine + 2 AMP + 2 diphosphate + 2 H(+)</text>
        <dbReference type="Rhea" id="RHEA:27982"/>
        <dbReference type="ChEBI" id="CHEBI:15378"/>
        <dbReference type="ChEBI" id="CHEBI:28938"/>
        <dbReference type="ChEBI" id="CHEBI:30616"/>
        <dbReference type="ChEBI" id="CHEBI:33019"/>
        <dbReference type="ChEBI" id="CHEBI:45075"/>
        <dbReference type="ChEBI" id="CHEBI:61036"/>
        <dbReference type="ChEBI" id="CHEBI:456215"/>
        <dbReference type="EC" id="6.3.4.20"/>
    </reaction>
</comment>
<keyword evidence="2 11" id="KW-0436">Ligase</keyword>
<dbReference type="SUPFAM" id="SSF52402">
    <property type="entry name" value="Adenine nucleotide alpha hydrolases-like"/>
    <property type="match status" value="1"/>
</dbReference>
<dbReference type="CDD" id="cd01995">
    <property type="entry name" value="QueC-like"/>
    <property type="match status" value="1"/>
</dbReference>
<protein>
    <recommendedName>
        <fullName evidence="9 11">7-cyano-7-deazaguanine synthase</fullName>
        <ecNumber evidence="9 11">6.3.4.20</ecNumber>
    </recommendedName>
    <alternativeName>
        <fullName evidence="11">7-cyano-7-carbaguanine synthase</fullName>
    </alternativeName>
    <alternativeName>
        <fullName evidence="11">PreQ(0) synthase</fullName>
    </alternativeName>
    <alternativeName>
        <fullName evidence="11">Queuosine biosynthesis protein QueC</fullName>
    </alternativeName>
</protein>
<feature type="binding site" evidence="11">
    <location>
        <position position="290"/>
    </location>
    <ligand>
        <name>Zn(2+)</name>
        <dbReference type="ChEBI" id="CHEBI:29105"/>
    </ligand>
</feature>
<dbReference type="PANTHER" id="PTHR42914:SF1">
    <property type="entry name" value="7-CYANO-7-DEAZAGUANINE SYNTHASE"/>
    <property type="match status" value="1"/>
</dbReference>
<comment type="cofactor">
    <cofactor evidence="11">
        <name>Zn(2+)</name>
        <dbReference type="ChEBI" id="CHEBI:29105"/>
    </cofactor>
    <text evidence="11">Binds 1 zinc ion per subunit.</text>
</comment>
<evidence type="ECO:0000256" key="11">
    <source>
        <dbReference type="HAMAP-Rule" id="MF_01633"/>
    </source>
</evidence>
<dbReference type="EC" id="6.3.4.20" evidence="9 11"/>
<evidence type="ECO:0000256" key="5">
    <source>
        <dbReference type="ARBA" id="ARBA00022785"/>
    </source>
</evidence>
<evidence type="ECO:0000256" key="10">
    <source>
        <dbReference type="ARBA" id="ARBA00047890"/>
    </source>
</evidence>
<dbReference type="GO" id="GO:0005524">
    <property type="term" value="F:ATP binding"/>
    <property type="evidence" value="ECO:0007669"/>
    <property type="project" value="UniProtKB-UniRule"/>
</dbReference>
<keyword evidence="13" id="KW-1185">Reference proteome</keyword>
<keyword evidence="7 11" id="KW-0067">ATP-binding</keyword>
<evidence type="ECO:0000256" key="8">
    <source>
        <dbReference type="ARBA" id="ARBA00037993"/>
    </source>
</evidence>
<gene>
    <name evidence="11" type="primary">queC</name>
    <name evidence="12" type="ORF">SAMN05216551_11151</name>
</gene>
<sequence>MRAARRLTGCLAPTFRLRATALMPHERARGFVLTGFALAHGRSARPAAAPCTARSYRPRYTGAPLRFPAGTLPRRSICLSRLVVMISSPLSAPVGGGALVLFSGGQDSATCLAWALSRYERVETVGFDYGQRHRIELACRQSFRATLLALNPAWEARLGDDHLLDFALLGSLSETAMTRDIEIAARQDGLPNTFVPGRNLLFLMTAAALAYRRGLRVIVGGMCETDFSGYPDCRDDTIKSLQATLNLGMNTRFVLETPLMWLDKAQTWQLAEAVGGLPLVEAVRTGTHTCYLGERGELHDWGHGCGTCPACALRARGYREYAAARDTVQAFPDADAGTGEGR</sequence>
<evidence type="ECO:0000256" key="4">
    <source>
        <dbReference type="ARBA" id="ARBA00022741"/>
    </source>
</evidence>
<dbReference type="EMBL" id="FNLO01000011">
    <property type="protein sequence ID" value="SDV50276.1"/>
    <property type="molecule type" value="Genomic_DNA"/>
</dbReference>
<dbReference type="AlphaFoldDB" id="A0A1H2PU14"/>